<dbReference type="Proteomes" id="UP000272025">
    <property type="component" value="Unassembled WGS sequence"/>
</dbReference>
<gene>
    <name evidence="17" type="ORF">SODALDRAFT_40679</name>
</gene>
<reference evidence="17 18" key="1">
    <citation type="journal article" date="2018" name="Mol. Ecol.">
        <title>The obligate alkalophilic soda-lake fungus Sodiomyces alkalinus has shifted to a protein diet.</title>
        <authorList>
            <person name="Grum-Grzhimaylo A.A."/>
            <person name="Falkoski D.L."/>
            <person name="van den Heuvel J."/>
            <person name="Valero-Jimenez C.A."/>
            <person name="Min B."/>
            <person name="Choi I.G."/>
            <person name="Lipzen A."/>
            <person name="Daum C.G."/>
            <person name="Aanen D.K."/>
            <person name="Tsang A."/>
            <person name="Henrissat B."/>
            <person name="Bilanenko E.N."/>
            <person name="de Vries R.P."/>
            <person name="van Kan J.A.L."/>
            <person name="Grigoriev I.V."/>
            <person name="Debets A.J.M."/>
        </authorList>
    </citation>
    <scope>NUCLEOTIDE SEQUENCE [LARGE SCALE GENOMIC DNA]</scope>
    <source>
        <strain evidence="17 18">F11</strain>
    </source>
</reference>
<dbReference type="Pfam" id="PF05730">
    <property type="entry name" value="CFEM"/>
    <property type="match status" value="1"/>
</dbReference>
<evidence type="ECO:0000256" key="15">
    <source>
        <dbReference type="PROSITE-ProRule" id="PRU01356"/>
    </source>
</evidence>
<keyword evidence="12 15" id="KW-1015">Disulfide bond</keyword>
<keyword evidence="10 15" id="KW-0408">Iron</keyword>
<feature type="domain" description="CFEM" evidence="16">
    <location>
        <begin position="178"/>
        <end position="274"/>
    </location>
</feature>
<sequence length="274" mass="29840">MAYNSLNRHINITHSASPSPSRSSSFLPSPFSLYFLIRVKAFFSLSSSQIPPFAEPSVIYSLNPLSLRGTTCKLEPAFLQYLKEPRQGFTCSPFYSGTSLDQHTLSGASFNIESLPFLLVSRLAIWKEVATAILLIVGVSPLWWLPHLMLHRTCHELPLPTTRLNLLILTRSTPSSAMKKGIVFGLGGLVGLCAAQEIPGLADLPECGQFCINAMQGSTIAEQLGCNQGDLGCLCRQQDFIYGVRDCSFQSCFGEGEADSVLSFGYSLCASEPT</sequence>
<dbReference type="GeneID" id="39583819"/>
<dbReference type="InterPro" id="IPR051735">
    <property type="entry name" value="CFEM_domain"/>
</dbReference>
<evidence type="ECO:0000256" key="14">
    <source>
        <dbReference type="ARBA" id="ARBA00023288"/>
    </source>
</evidence>
<protein>
    <recommendedName>
        <fullName evidence="16">CFEM domain-containing protein</fullName>
    </recommendedName>
</protein>
<evidence type="ECO:0000256" key="7">
    <source>
        <dbReference type="ARBA" id="ARBA00022622"/>
    </source>
</evidence>
<accession>A0A3N2QA11</accession>
<comment type="subcellular location">
    <subcellularLocation>
        <location evidence="1">Cell membrane</location>
        <topology evidence="1">Lipid-anchor</topology>
        <topology evidence="1">GPI-anchor</topology>
    </subcellularLocation>
    <subcellularLocation>
        <location evidence="2">Secreted</location>
    </subcellularLocation>
</comment>
<evidence type="ECO:0000256" key="13">
    <source>
        <dbReference type="ARBA" id="ARBA00023180"/>
    </source>
</evidence>
<keyword evidence="14" id="KW-0449">Lipoprotein</keyword>
<dbReference type="GO" id="GO:0005886">
    <property type="term" value="C:plasma membrane"/>
    <property type="evidence" value="ECO:0007669"/>
    <property type="project" value="UniProtKB-SubCell"/>
</dbReference>
<proteinExistence type="inferred from homology"/>
<evidence type="ECO:0000256" key="6">
    <source>
        <dbReference type="ARBA" id="ARBA00022617"/>
    </source>
</evidence>
<comment type="similarity">
    <text evidence="3">Belongs to the RBT5 family.</text>
</comment>
<evidence type="ECO:0000256" key="12">
    <source>
        <dbReference type="ARBA" id="ARBA00023157"/>
    </source>
</evidence>
<dbReference type="GO" id="GO:0098552">
    <property type="term" value="C:side of membrane"/>
    <property type="evidence" value="ECO:0007669"/>
    <property type="project" value="UniProtKB-KW"/>
</dbReference>
<keyword evidence="6 15" id="KW-0349">Heme</keyword>
<dbReference type="RefSeq" id="XP_028471304.1">
    <property type="nucleotide sequence ID" value="XM_028615342.1"/>
</dbReference>
<evidence type="ECO:0000256" key="5">
    <source>
        <dbReference type="ARBA" id="ARBA00022525"/>
    </source>
</evidence>
<evidence type="ECO:0000256" key="2">
    <source>
        <dbReference type="ARBA" id="ARBA00004613"/>
    </source>
</evidence>
<evidence type="ECO:0000256" key="10">
    <source>
        <dbReference type="ARBA" id="ARBA00023004"/>
    </source>
</evidence>
<organism evidence="17 18">
    <name type="scientific">Sodiomyces alkalinus (strain CBS 110278 / VKM F-3762 / F11)</name>
    <name type="common">Alkaliphilic filamentous fungus</name>
    <dbReference type="NCBI Taxonomy" id="1314773"/>
    <lineage>
        <taxon>Eukaryota</taxon>
        <taxon>Fungi</taxon>
        <taxon>Dikarya</taxon>
        <taxon>Ascomycota</taxon>
        <taxon>Pezizomycotina</taxon>
        <taxon>Sordariomycetes</taxon>
        <taxon>Hypocreomycetidae</taxon>
        <taxon>Glomerellales</taxon>
        <taxon>Plectosphaerellaceae</taxon>
        <taxon>Sodiomyces</taxon>
    </lineage>
</organism>
<keyword evidence="4" id="KW-1003">Cell membrane</keyword>
<evidence type="ECO:0000256" key="3">
    <source>
        <dbReference type="ARBA" id="ARBA00010031"/>
    </source>
</evidence>
<name>A0A3N2QA11_SODAK</name>
<keyword evidence="8 15" id="KW-0479">Metal-binding</keyword>
<dbReference type="OrthoDB" id="1193027at2759"/>
<evidence type="ECO:0000313" key="18">
    <source>
        <dbReference type="Proteomes" id="UP000272025"/>
    </source>
</evidence>
<keyword evidence="5" id="KW-0964">Secreted</keyword>
<evidence type="ECO:0000256" key="9">
    <source>
        <dbReference type="ARBA" id="ARBA00022729"/>
    </source>
</evidence>
<evidence type="ECO:0000256" key="4">
    <source>
        <dbReference type="ARBA" id="ARBA00022475"/>
    </source>
</evidence>
<keyword evidence="13" id="KW-0325">Glycoprotein</keyword>
<dbReference type="GO" id="GO:0046872">
    <property type="term" value="F:metal ion binding"/>
    <property type="evidence" value="ECO:0007669"/>
    <property type="project" value="UniProtKB-UniRule"/>
</dbReference>
<keyword evidence="18" id="KW-1185">Reference proteome</keyword>
<dbReference type="STRING" id="1314773.A0A3N2QA11"/>
<dbReference type="PROSITE" id="PS52012">
    <property type="entry name" value="CFEM"/>
    <property type="match status" value="1"/>
</dbReference>
<feature type="binding site" description="axial binding residue" evidence="15">
    <location>
        <position position="230"/>
    </location>
    <ligand>
        <name>heme</name>
        <dbReference type="ChEBI" id="CHEBI:30413"/>
    </ligand>
    <ligandPart>
        <name>Fe</name>
        <dbReference type="ChEBI" id="CHEBI:18248"/>
    </ligandPart>
</feature>
<evidence type="ECO:0000256" key="11">
    <source>
        <dbReference type="ARBA" id="ARBA00023136"/>
    </source>
</evidence>
<dbReference type="AlphaFoldDB" id="A0A3N2QA11"/>
<keyword evidence="7" id="KW-0336">GPI-anchor</keyword>
<comment type="caution">
    <text evidence="15">Lacks conserved residue(s) required for the propagation of feature annotation.</text>
</comment>
<dbReference type="EMBL" id="ML119051">
    <property type="protein sequence ID" value="ROT43498.1"/>
    <property type="molecule type" value="Genomic_DNA"/>
</dbReference>
<keyword evidence="9" id="KW-0732">Signal</keyword>
<evidence type="ECO:0000256" key="8">
    <source>
        <dbReference type="ARBA" id="ARBA00022723"/>
    </source>
</evidence>
<dbReference type="InterPro" id="IPR008427">
    <property type="entry name" value="Extracellular_membr_CFEM_dom"/>
</dbReference>
<evidence type="ECO:0000259" key="16">
    <source>
        <dbReference type="PROSITE" id="PS52012"/>
    </source>
</evidence>
<dbReference type="PANTHER" id="PTHR37928">
    <property type="entry name" value="CFEM DOMAIN PROTEIN (AFU_ORTHOLOGUE AFUA_6G14090)"/>
    <property type="match status" value="1"/>
</dbReference>
<dbReference type="PANTHER" id="PTHR37928:SF1">
    <property type="entry name" value="CFEM DOMAIN PROTEIN (AFU_ORTHOLOGUE AFUA_6G14090)"/>
    <property type="match status" value="1"/>
</dbReference>
<feature type="disulfide bond" evidence="15">
    <location>
        <begin position="226"/>
        <end position="233"/>
    </location>
</feature>
<dbReference type="GO" id="GO:0005576">
    <property type="term" value="C:extracellular region"/>
    <property type="evidence" value="ECO:0007669"/>
    <property type="project" value="UniProtKB-SubCell"/>
</dbReference>
<keyword evidence="11" id="KW-0472">Membrane</keyword>
<evidence type="ECO:0000313" key="17">
    <source>
        <dbReference type="EMBL" id="ROT43498.1"/>
    </source>
</evidence>
<evidence type="ECO:0000256" key="1">
    <source>
        <dbReference type="ARBA" id="ARBA00004609"/>
    </source>
</evidence>
<dbReference type="SMART" id="SM00747">
    <property type="entry name" value="CFEM"/>
    <property type="match status" value="1"/>
</dbReference>